<evidence type="ECO:0000256" key="1">
    <source>
        <dbReference type="SAM" id="MobiDB-lite"/>
    </source>
</evidence>
<evidence type="ECO:0000313" key="3">
    <source>
        <dbReference type="Proteomes" id="UP000257988"/>
    </source>
</evidence>
<sequence>MLSWSLTNDNLMKQKEKLMGNIFANKKPVATEKVEDDYIGGGGTLETDIYPAEIKYAYIGKSQRSDARSLNLSLKIGNSEQNHTIWMTNGKGEVTYKDKKSGEEKNLPGFNQVNSLAMLLLSKEVGDLDVEEKVINLYDYESKKEIPQSVECFTELHGEKLQVALQKQIVDKTQKNENTGEYDPTGETRETNEIIKFFPEDLAVTISEVAHYVESLGGDFDDVLGDGDLGKAIGQMSEENAQYATKWLDKNRGQTWDRSTKTEGKSFGGGKAKSEGGSEKKKSSLFDD</sequence>
<dbReference type="EMBL" id="KU885990">
    <property type="protein sequence ID" value="ANJ20862.1"/>
    <property type="molecule type" value="Genomic_DNA"/>
</dbReference>
<feature type="region of interest" description="Disordered" evidence="1">
    <location>
        <begin position="246"/>
        <end position="288"/>
    </location>
</feature>
<accession>A0A191VYR8</accession>
<name>A0A191VYR8_9CAUD</name>
<keyword evidence="2" id="KW-0238">DNA-binding</keyword>
<reference evidence="2 3" key="1">
    <citation type="journal article" date="2016" name="Curr. Microbiol.">
        <title>Characterization and Complete Genome Sequences of Three N4-Like Roseobacter Phages Isolated from the South China Sea.</title>
        <authorList>
            <person name="Li B."/>
            <person name="Zhang S."/>
            <person name="Long L."/>
            <person name="Huang S."/>
        </authorList>
    </citation>
    <scope>NUCLEOTIDE SEQUENCE [LARGE SCALE GENOMIC DNA]</scope>
</reference>
<feature type="region of interest" description="Disordered" evidence="1">
    <location>
        <begin position="172"/>
        <end position="191"/>
    </location>
</feature>
<dbReference type="GO" id="GO:0003677">
    <property type="term" value="F:DNA binding"/>
    <property type="evidence" value="ECO:0007669"/>
    <property type="project" value="UniProtKB-KW"/>
</dbReference>
<protein>
    <submittedName>
        <fullName evidence="2">Single-stranded DNA-binding protein</fullName>
    </submittedName>
</protein>
<dbReference type="Proteomes" id="UP000257988">
    <property type="component" value="Segment"/>
</dbReference>
<gene>
    <name evidence="2" type="ORF">RDp07_gp51</name>
</gene>
<proteinExistence type="predicted"/>
<feature type="compositionally biased region" description="Basic and acidic residues" evidence="1">
    <location>
        <begin position="272"/>
        <end position="288"/>
    </location>
</feature>
<organism evidence="2 3">
    <name type="scientific">Roseobacter phage RD-1410Ws-07</name>
    <dbReference type="NCBI Taxonomy" id="1815985"/>
    <lineage>
        <taxon>Viruses</taxon>
        <taxon>Duplodnaviria</taxon>
        <taxon>Heunggongvirae</taxon>
        <taxon>Uroviricota</taxon>
        <taxon>Caudoviricetes</taxon>
        <taxon>Schitoviridae</taxon>
        <taxon>Rhodovirinae</taxon>
        <taxon>Sanyabayvirus</taxon>
        <taxon>Sanyabayvirus DS1410Ws06</taxon>
    </lineage>
</organism>
<evidence type="ECO:0000313" key="2">
    <source>
        <dbReference type="EMBL" id="ANJ20862.1"/>
    </source>
</evidence>